<gene>
    <name evidence="2" type="ORF">CAL25_00065</name>
</gene>
<keyword evidence="3" id="KW-1185">Reference proteome</keyword>
<proteinExistence type="predicted"/>
<dbReference type="AlphaFoldDB" id="A0A261TYU7"/>
<name>A0A261TYU7_9BORD</name>
<dbReference type="EMBL" id="NEVP01000001">
    <property type="protein sequence ID" value="OZI54856.1"/>
    <property type="molecule type" value="Genomic_DNA"/>
</dbReference>
<reference evidence="2 3" key="1">
    <citation type="submission" date="2017-05" db="EMBL/GenBank/DDBJ databases">
        <title>Complete and WGS of Bordetella genogroups.</title>
        <authorList>
            <person name="Spilker T."/>
            <person name="LiPuma J."/>
        </authorList>
    </citation>
    <scope>NUCLEOTIDE SEQUENCE [LARGE SCALE GENOMIC DNA]</scope>
    <source>
        <strain evidence="2 3">AU10456</strain>
    </source>
</reference>
<feature type="transmembrane region" description="Helical" evidence="1">
    <location>
        <begin position="36"/>
        <end position="55"/>
    </location>
</feature>
<evidence type="ECO:0000256" key="1">
    <source>
        <dbReference type="SAM" id="Phobius"/>
    </source>
</evidence>
<accession>A0A261TYU7</accession>
<keyword evidence="1" id="KW-0812">Transmembrane</keyword>
<evidence type="ECO:0000313" key="2">
    <source>
        <dbReference type="EMBL" id="OZI54856.1"/>
    </source>
</evidence>
<keyword evidence="1" id="KW-1133">Transmembrane helix</keyword>
<keyword evidence="1" id="KW-0472">Membrane</keyword>
<dbReference type="Proteomes" id="UP000216913">
    <property type="component" value="Unassembled WGS sequence"/>
</dbReference>
<comment type="caution">
    <text evidence="2">The sequence shown here is derived from an EMBL/GenBank/DDBJ whole genome shotgun (WGS) entry which is preliminary data.</text>
</comment>
<protein>
    <submittedName>
        <fullName evidence="2">Uncharacterized protein</fullName>
    </submittedName>
</protein>
<sequence>MLAAPICPLRRSAMSSSPPPVRPAFSLLRQPAWRRLLGAAVAVALIWLLIAWAMGPGAA</sequence>
<evidence type="ECO:0000313" key="3">
    <source>
        <dbReference type="Proteomes" id="UP000216913"/>
    </source>
</evidence>
<organism evidence="2 3">
    <name type="scientific">Bordetella genomosp. 5</name>
    <dbReference type="NCBI Taxonomy" id="1395608"/>
    <lineage>
        <taxon>Bacteria</taxon>
        <taxon>Pseudomonadati</taxon>
        <taxon>Pseudomonadota</taxon>
        <taxon>Betaproteobacteria</taxon>
        <taxon>Burkholderiales</taxon>
        <taxon>Alcaligenaceae</taxon>
        <taxon>Bordetella</taxon>
    </lineage>
</organism>